<evidence type="ECO:0000256" key="4">
    <source>
        <dbReference type="PIRNR" id="PIRNR002756"/>
    </source>
</evidence>
<accession>A0A537LBC2</accession>
<dbReference type="NCBIfam" id="TIGR00975">
    <property type="entry name" value="3a0107s03"/>
    <property type="match status" value="1"/>
</dbReference>
<keyword evidence="2 4" id="KW-0813">Transport</keyword>
<proteinExistence type="inferred from homology"/>
<feature type="transmembrane region" description="Helical" evidence="6">
    <location>
        <begin position="44"/>
        <end position="63"/>
    </location>
</feature>
<dbReference type="Gene3D" id="3.40.190.10">
    <property type="entry name" value="Periplasmic binding protein-like II"/>
    <property type="match status" value="2"/>
</dbReference>
<dbReference type="EMBL" id="VBAL01000028">
    <property type="protein sequence ID" value="TMJ05329.1"/>
    <property type="molecule type" value="Genomic_DNA"/>
</dbReference>
<reference evidence="8 9" key="1">
    <citation type="journal article" date="2019" name="Nat. Microbiol.">
        <title>Mediterranean grassland soil C-N compound turnover is dependent on rainfall and depth, and is mediated by genomically divergent microorganisms.</title>
        <authorList>
            <person name="Diamond S."/>
            <person name="Andeer P.F."/>
            <person name="Li Z."/>
            <person name="Crits-Christoph A."/>
            <person name="Burstein D."/>
            <person name="Anantharaman K."/>
            <person name="Lane K.R."/>
            <person name="Thomas B.C."/>
            <person name="Pan C."/>
            <person name="Northen T.R."/>
            <person name="Banfield J.F."/>
        </authorList>
    </citation>
    <scope>NUCLEOTIDE SEQUENCE [LARGE SCALE GENOMIC DNA]</scope>
    <source>
        <strain evidence="8">NP_4</strain>
    </source>
</reference>
<dbReference type="PANTHER" id="PTHR42996:SF1">
    <property type="entry name" value="PHOSPHATE-BINDING PROTEIN PSTS"/>
    <property type="match status" value="1"/>
</dbReference>
<dbReference type="GO" id="GO:0043190">
    <property type="term" value="C:ATP-binding cassette (ABC) transporter complex"/>
    <property type="evidence" value="ECO:0007669"/>
    <property type="project" value="InterPro"/>
</dbReference>
<feature type="region of interest" description="Disordered" evidence="5">
    <location>
        <begin position="1"/>
        <end position="29"/>
    </location>
</feature>
<gene>
    <name evidence="8" type="primary">pstS</name>
    <name evidence="8" type="ORF">E6H01_03170</name>
</gene>
<evidence type="ECO:0000259" key="7">
    <source>
        <dbReference type="Pfam" id="PF12849"/>
    </source>
</evidence>
<dbReference type="PIRSF" id="PIRSF002756">
    <property type="entry name" value="PstS"/>
    <property type="match status" value="1"/>
</dbReference>
<evidence type="ECO:0000313" key="9">
    <source>
        <dbReference type="Proteomes" id="UP000319353"/>
    </source>
</evidence>
<evidence type="ECO:0000256" key="6">
    <source>
        <dbReference type="SAM" id="Phobius"/>
    </source>
</evidence>
<evidence type="ECO:0000313" key="8">
    <source>
        <dbReference type="EMBL" id="TMJ05329.1"/>
    </source>
</evidence>
<comment type="caution">
    <text evidence="8">The sequence shown here is derived from an EMBL/GenBank/DDBJ whole genome shotgun (WGS) entry which is preliminary data.</text>
</comment>
<dbReference type="GO" id="GO:0035435">
    <property type="term" value="P:phosphate ion transmembrane transport"/>
    <property type="evidence" value="ECO:0007669"/>
    <property type="project" value="InterPro"/>
</dbReference>
<dbReference type="InterPro" id="IPR050962">
    <property type="entry name" value="Phosphate-bind_PstS"/>
</dbReference>
<evidence type="ECO:0000256" key="2">
    <source>
        <dbReference type="ARBA" id="ARBA00022448"/>
    </source>
</evidence>
<evidence type="ECO:0000256" key="3">
    <source>
        <dbReference type="ARBA" id="ARBA00022592"/>
    </source>
</evidence>
<dbReference type="Proteomes" id="UP000319353">
    <property type="component" value="Unassembled WGS sequence"/>
</dbReference>
<keyword evidence="3 4" id="KW-0592">Phosphate transport</keyword>
<evidence type="ECO:0000256" key="1">
    <source>
        <dbReference type="ARBA" id="ARBA00008725"/>
    </source>
</evidence>
<dbReference type="GO" id="GO:0042301">
    <property type="term" value="F:phosphate ion binding"/>
    <property type="evidence" value="ECO:0007669"/>
    <property type="project" value="InterPro"/>
</dbReference>
<dbReference type="Pfam" id="PF12849">
    <property type="entry name" value="PBP_like_2"/>
    <property type="match status" value="1"/>
</dbReference>
<keyword evidence="6" id="KW-1133">Transmembrane helix</keyword>
<comment type="similarity">
    <text evidence="1 4">Belongs to the PstS family.</text>
</comment>
<name>A0A537LBC2_9BACT</name>
<dbReference type="PANTHER" id="PTHR42996">
    <property type="entry name" value="PHOSPHATE-BINDING PROTEIN PSTS"/>
    <property type="match status" value="1"/>
</dbReference>
<keyword evidence="6" id="KW-0812">Transmembrane</keyword>
<dbReference type="SUPFAM" id="SSF53850">
    <property type="entry name" value="Periplasmic binding protein-like II"/>
    <property type="match status" value="1"/>
</dbReference>
<organism evidence="8 9">
    <name type="scientific">Candidatus Segetimicrobium genomatis</name>
    <dbReference type="NCBI Taxonomy" id="2569760"/>
    <lineage>
        <taxon>Bacteria</taxon>
        <taxon>Bacillati</taxon>
        <taxon>Candidatus Sysuimicrobiota</taxon>
        <taxon>Candidatus Sysuimicrobiia</taxon>
        <taxon>Candidatus Sysuimicrobiales</taxon>
        <taxon>Candidatus Segetimicrobiaceae</taxon>
        <taxon>Candidatus Segetimicrobium</taxon>
    </lineage>
</organism>
<evidence type="ECO:0000256" key="5">
    <source>
        <dbReference type="SAM" id="MobiDB-lite"/>
    </source>
</evidence>
<dbReference type="CDD" id="cd13565">
    <property type="entry name" value="PBP2_PstS"/>
    <property type="match status" value="1"/>
</dbReference>
<dbReference type="AlphaFoldDB" id="A0A537LBC2"/>
<keyword evidence="6" id="KW-0472">Membrane</keyword>
<protein>
    <recommendedName>
        <fullName evidence="4">Phosphate-binding protein</fullName>
    </recommendedName>
</protein>
<feature type="domain" description="PBP" evidence="7">
    <location>
        <begin position="64"/>
        <end position="373"/>
    </location>
</feature>
<sequence length="412" mass="44017">MRDGASPRLRTLRRHHFHPTAPDRTDPPPGLRVHDMLVAGMNRFVLCAVIAALVGMTALTPVAPTEAQTVALLGAGATFAFPLYAKWSQAYALERGVRVTYQPVGSGEGIRRFVTGAADFAGTDALPTDAQMGQASGQVLYLPMVAGSVVPLYNIKDVEPKPAPPTTPGVPPPPPPKAIGPGLAFTGPLLADIFLGKIKTWDDPKITDLNPQEKMPSTPITVIHRSDGSGTTAIWTNYLSKVSREWKDSVGEGSSVKWPTGLEARGNQGVADLVKRTANSIGYVELAYAVTNRMTFGSVRNKAGQLLAPSLTTTIKALDAALPGIPDDYLTLMTNPDTPDAYPIVGLTYLMIYNEQSDSVKGPALAQFLWWAIHDGQKHAPPLLYAPLPRNLVVRLGRTVKGVTVNGQPALP</sequence>
<dbReference type="InterPro" id="IPR024370">
    <property type="entry name" value="PBP_domain"/>
</dbReference>
<dbReference type="InterPro" id="IPR005673">
    <property type="entry name" value="ABC_phos-bd_PstS"/>
</dbReference>